<dbReference type="GO" id="GO:0008237">
    <property type="term" value="F:metallopeptidase activity"/>
    <property type="evidence" value="ECO:0007669"/>
    <property type="project" value="UniProtKB-KW"/>
</dbReference>
<protein>
    <submittedName>
        <fullName evidence="7">YpfJ protein, zinc metalloprotease superfamily</fullName>
    </submittedName>
</protein>
<organism evidence="7">
    <name type="scientific">uncultured Truepera sp</name>
    <dbReference type="NCBI Taxonomy" id="543023"/>
    <lineage>
        <taxon>Bacteria</taxon>
        <taxon>Thermotogati</taxon>
        <taxon>Deinococcota</taxon>
        <taxon>Deinococci</taxon>
        <taxon>Trueperales</taxon>
        <taxon>Trueperaceae</taxon>
        <taxon>Truepera</taxon>
        <taxon>environmental samples</taxon>
    </lineage>
</organism>
<sequence>MKWENRGQSRNVTDNRGRGRGGSVGGGMASLGVGGFLIVLVLSLVFGVDLFSLLGVNSPLSGGGLGADTSTGVTVPGANASDDEMVAFVSSVLDDSQATWAGIFEENGIAYDEAQLVLEDGDVQSACGVVPEAAGPFYCPLNETIYLNFAFYDALQNQYGASGDFAQAYVIAHEMGHHIQNLLGTATDVRQQQQTNPAQANQLSVALELQADCFAGVWGGEQTRAQQSSSRVASITQADFQEGITAAAAIGDDALQERATGRVNPEAFTHGSSEQRVSWFSRGFETGDPSACDTFAAL</sequence>
<dbReference type="AlphaFoldDB" id="A0A6J4USQ0"/>
<dbReference type="InterPro" id="IPR007343">
    <property type="entry name" value="Uncharacterised_pept_Zn_put"/>
</dbReference>
<keyword evidence="2 6" id="KW-0812">Transmembrane</keyword>
<evidence type="ECO:0000256" key="6">
    <source>
        <dbReference type="SAM" id="Phobius"/>
    </source>
</evidence>
<keyword evidence="7" id="KW-0645">Protease</keyword>
<dbReference type="GO" id="GO:0006508">
    <property type="term" value="P:proteolysis"/>
    <property type="evidence" value="ECO:0007669"/>
    <property type="project" value="UniProtKB-KW"/>
</dbReference>
<dbReference type="SUPFAM" id="SSF55486">
    <property type="entry name" value="Metalloproteases ('zincins'), catalytic domain"/>
    <property type="match status" value="1"/>
</dbReference>
<accession>A0A6J4USQ0</accession>
<evidence type="ECO:0000256" key="2">
    <source>
        <dbReference type="ARBA" id="ARBA00022692"/>
    </source>
</evidence>
<dbReference type="PANTHER" id="PTHR30168">
    <property type="entry name" value="PUTATIVE MEMBRANE PROTEIN YPFJ"/>
    <property type="match status" value="1"/>
</dbReference>
<evidence type="ECO:0000256" key="3">
    <source>
        <dbReference type="ARBA" id="ARBA00022989"/>
    </source>
</evidence>
<keyword evidence="4 6" id="KW-0472">Membrane</keyword>
<keyword evidence="3 6" id="KW-1133">Transmembrane helix</keyword>
<proteinExistence type="predicted"/>
<gene>
    <name evidence="7" type="ORF">AVDCRST_MAG86-541</name>
</gene>
<reference evidence="7" key="1">
    <citation type="submission" date="2020-02" db="EMBL/GenBank/DDBJ databases">
        <authorList>
            <person name="Meier V. D."/>
        </authorList>
    </citation>
    <scope>NUCLEOTIDE SEQUENCE</scope>
    <source>
        <strain evidence="7">AVDCRST_MAG86</strain>
    </source>
</reference>
<comment type="subcellular location">
    <subcellularLocation>
        <location evidence="1">Membrane</location>
        <topology evidence="1">Single-pass membrane protein</topology>
    </subcellularLocation>
</comment>
<evidence type="ECO:0000256" key="4">
    <source>
        <dbReference type="ARBA" id="ARBA00023136"/>
    </source>
</evidence>
<feature type="compositionally biased region" description="Basic and acidic residues" evidence="5">
    <location>
        <begin position="1"/>
        <end position="17"/>
    </location>
</feature>
<feature type="region of interest" description="Disordered" evidence="5">
    <location>
        <begin position="1"/>
        <end position="23"/>
    </location>
</feature>
<keyword evidence="7" id="KW-0378">Hydrolase</keyword>
<feature type="transmembrane region" description="Helical" evidence="6">
    <location>
        <begin position="21"/>
        <end position="48"/>
    </location>
</feature>
<dbReference type="PANTHER" id="PTHR30168:SF0">
    <property type="entry name" value="INNER MEMBRANE PROTEIN"/>
    <property type="match status" value="1"/>
</dbReference>
<evidence type="ECO:0000256" key="5">
    <source>
        <dbReference type="SAM" id="MobiDB-lite"/>
    </source>
</evidence>
<evidence type="ECO:0000256" key="1">
    <source>
        <dbReference type="ARBA" id="ARBA00004167"/>
    </source>
</evidence>
<evidence type="ECO:0000313" key="7">
    <source>
        <dbReference type="EMBL" id="CAA9558143.1"/>
    </source>
</evidence>
<dbReference type="EMBL" id="CADCWP010000024">
    <property type="protein sequence ID" value="CAA9558143.1"/>
    <property type="molecule type" value="Genomic_DNA"/>
</dbReference>
<keyword evidence="7" id="KW-0482">Metalloprotease</keyword>
<dbReference type="Pfam" id="PF04228">
    <property type="entry name" value="Zn_peptidase"/>
    <property type="match status" value="1"/>
</dbReference>
<dbReference type="GO" id="GO:0016020">
    <property type="term" value="C:membrane"/>
    <property type="evidence" value="ECO:0007669"/>
    <property type="project" value="UniProtKB-SubCell"/>
</dbReference>
<name>A0A6J4USQ0_9DEIN</name>